<reference evidence="2" key="1">
    <citation type="journal article" date="2010" name="Proc. R. Soc. B">
        <title>Harnessing disorder: onychophorans use highly unstructured proteins, not silks, for prey capture.</title>
        <authorList>
            <person name="Haritos V.S."/>
            <person name="Niranjane A."/>
            <person name="Weisman S."/>
            <person name="Trueman H.E."/>
            <person name="Sriskantha A."/>
            <person name="Sutherland T.D."/>
        </authorList>
    </citation>
    <scope>NUCLEOTIDE SEQUENCE</scope>
    <source>
        <strain evidence="2">Pep4</strain>
    </source>
</reference>
<accession>D9IX81</accession>
<dbReference type="InterPro" id="IPR006150">
    <property type="entry name" value="Cys_repeat_1"/>
</dbReference>
<evidence type="ECO:0000313" key="2">
    <source>
        <dbReference type="EMBL" id="ADI48498.1"/>
    </source>
</evidence>
<name>D9IX81_EUPRO</name>
<protein>
    <submittedName>
        <fullName evidence="2">Antimicrobial peptide</fullName>
    </submittedName>
</protein>
<proteinExistence type="evidence at transcript level"/>
<sequence>MEKTSSYLSLPIVLCLLLSTITAVYSATNAIAGNAGLKRKDLPACPKGYPLINPFTQMPYSCTAMRCPINFNCIGRYGHPQHYCCASSPGSSPRIGASNKPQTLKSIPILYISNYYPKLPILHIRFENGSFVL</sequence>
<dbReference type="EMBL" id="HM217038">
    <property type="protein sequence ID" value="ADI48498.1"/>
    <property type="molecule type" value="mRNA"/>
</dbReference>
<organism evidence="2">
    <name type="scientific">Euperipatoides rowelli</name>
    <name type="common">Velvet worm</name>
    <dbReference type="NCBI Taxonomy" id="49087"/>
    <lineage>
        <taxon>Eukaryota</taxon>
        <taxon>Metazoa</taxon>
        <taxon>Ecdysozoa</taxon>
        <taxon>Onychophora</taxon>
        <taxon>Udeonychophora</taxon>
        <taxon>Euonychophora</taxon>
        <taxon>Peripatopsidae</taxon>
        <taxon>Euperipatoides</taxon>
    </lineage>
</organism>
<keyword evidence="1" id="KW-0732">Signal</keyword>
<feature type="signal peptide" evidence="1">
    <location>
        <begin position="1"/>
        <end position="26"/>
    </location>
</feature>
<evidence type="ECO:0000256" key="1">
    <source>
        <dbReference type="SAM" id="SignalP"/>
    </source>
</evidence>
<feature type="chain" id="PRO_5003125756" evidence="1">
    <location>
        <begin position="27"/>
        <end position="133"/>
    </location>
</feature>
<dbReference type="SMART" id="SM00289">
    <property type="entry name" value="WR1"/>
    <property type="match status" value="1"/>
</dbReference>
<dbReference type="AlphaFoldDB" id="D9IX81"/>